<feature type="compositionally biased region" description="Low complexity" evidence="9">
    <location>
        <begin position="182"/>
        <end position="198"/>
    </location>
</feature>
<dbReference type="InterPro" id="IPR000089">
    <property type="entry name" value="Biotin_lipoyl"/>
</dbReference>
<comment type="subunit">
    <text evidence="2">Forms a 24-polypeptide structural core with octahedral symmetry.</text>
</comment>
<keyword evidence="13" id="KW-1185">Reference proteome</keyword>
<feature type="domain" description="Peripheral subunit-binding (PSBD)" evidence="11">
    <location>
        <begin position="143"/>
        <end position="180"/>
    </location>
</feature>
<dbReference type="Proteomes" id="UP000028702">
    <property type="component" value="Unassembled WGS sequence"/>
</dbReference>
<dbReference type="InterPro" id="IPR006257">
    <property type="entry name" value="LAT1"/>
</dbReference>
<dbReference type="Gene3D" id="2.40.50.100">
    <property type="match status" value="1"/>
</dbReference>
<comment type="function">
    <text evidence="6">The pyruvate dehydrogenase complex catalyzes the overall conversion of pyruvate to acetyl-CoA and CO(2). It contains multiple copies of three enzymatic components: pyruvate dehydrogenase (E1), dihydrolipoamide acetyltransferase (E2) and lipoamide dehydrogenase (E3).</text>
</comment>
<dbReference type="CDD" id="cd06849">
    <property type="entry name" value="lipoyl_domain"/>
    <property type="match status" value="1"/>
</dbReference>
<keyword evidence="5 8" id="KW-0012">Acyltransferase</keyword>
<evidence type="ECO:0000259" key="10">
    <source>
        <dbReference type="PROSITE" id="PS50968"/>
    </source>
</evidence>
<dbReference type="InterPro" id="IPR001078">
    <property type="entry name" value="2-oxoacid_DH_actylTfrase"/>
</dbReference>
<feature type="region of interest" description="Disordered" evidence="9">
    <location>
        <begin position="178"/>
        <end position="201"/>
    </location>
</feature>
<dbReference type="PROSITE" id="PS50968">
    <property type="entry name" value="BIOTINYL_LIPOYL"/>
    <property type="match status" value="1"/>
</dbReference>
<dbReference type="PANTHER" id="PTHR23151:SF90">
    <property type="entry name" value="DIHYDROLIPOYLLYSINE-RESIDUE ACETYLTRANSFERASE COMPONENT OF PYRUVATE DEHYDROGENASE COMPLEX, MITOCHONDRIAL-RELATED"/>
    <property type="match status" value="1"/>
</dbReference>
<comment type="cofactor">
    <cofactor evidence="8">
        <name>(R)-lipoate</name>
        <dbReference type="ChEBI" id="CHEBI:83088"/>
    </cofactor>
    <text evidence="8">Binds 1 lipoyl cofactor covalently.</text>
</comment>
<keyword evidence="3 8" id="KW-0808">Transferase</keyword>
<organism evidence="12 13">
    <name type="scientific">Tepidicaulis marinus</name>
    <dbReference type="NCBI Taxonomy" id="1333998"/>
    <lineage>
        <taxon>Bacteria</taxon>
        <taxon>Pseudomonadati</taxon>
        <taxon>Pseudomonadota</taxon>
        <taxon>Alphaproteobacteria</taxon>
        <taxon>Hyphomicrobiales</taxon>
        <taxon>Parvibaculaceae</taxon>
        <taxon>Tepidicaulis</taxon>
    </lineage>
</organism>
<dbReference type="AlphaFoldDB" id="A0A081B8X5"/>
<evidence type="ECO:0000256" key="2">
    <source>
        <dbReference type="ARBA" id="ARBA00011484"/>
    </source>
</evidence>
<dbReference type="GO" id="GO:0004742">
    <property type="term" value="F:dihydrolipoyllysine-residue acetyltransferase activity"/>
    <property type="evidence" value="ECO:0007669"/>
    <property type="project" value="UniProtKB-UniRule"/>
</dbReference>
<dbReference type="Pfam" id="PF00364">
    <property type="entry name" value="Biotin_lipoyl"/>
    <property type="match status" value="1"/>
</dbReference>
<dbReference type="SUPFAM" id="SSF51230">
    <property type="entry name" value="Single hybrid motif"/>
    <property type="match status" value="1"/>
</dbReference>
<evidence type="ECO:0000256" key="7">
    <source>
        <dbReference type="ARBA" id="ARBA00048370"/>
    </source>
</evidence>
<dbReference type="Gene3D" id="3.30.559.10">
    <property type="entry name" value="Chloramphenicol acetyltransferase-like domain"/>
    <property type="match status" value="1"/>
</dbReference>
<feature type="region of interest" description="Disordered" evidence="9">
    <location>
        <begin position="85"/>
        <end position="141"/>
    </location>
</feature>
<dbReference type="InterPro" id="IPR045257">
    <property type="entry name" value="E2/Pdx1"/>
</dbReference>
<dbReference type="SUPFAM" id="SSF47005">
    <property type="entry name" value="Peripheral subunit-binding domain of 2-oxo acid dehydrogenase complex"/>
    <property type="match status" value="1"/>
</dbReference>
<comment type="catalytic activity">
    <reaction evidence="7 8">
        <text>N(6)-[(R)-dihydrolipoyl]-L-lysyl-[protein] + acetyl-CoA = N(6)-[(R)-S(8)-acetyldihydrolipoyl]-L-lysyl-[protein] + CoA</text>
        <dbReference type="Rhea" id="RHEA:17017"/>
        <dbReference type="Rhea" id="RHEA-COMP:10475"/>
        <dbReference type="Rhea" id="RHEA-COMP:10478"/>
        <dbReference type="ChEBI" id="CHEBI:57287"/>
        <dbReference type="ChEBI" id="CHEBI:57288"/>
        <dbReference type="ChEBI" id="CHEBI:83100"/>
        <dbReference type="ChEBI" id="CHEBI:83111"/>
        <dbReference type="EC" id="2.3.1.12"/>
    </reaction>
</comment>
<evidence type="ECO:0000259" key="11">
    <source>
        <dbReference type="PROSITE" id="PS51826"/>
    </source>
</evidence>
<dbReference type="InterPro" id="IPR023213">
    <property type="entry name" value="CAT-like_dom_sf"/>
</dbReference>
<dbReference type="Gene3D" id="4.10.320.10">
    <property type="entry name" value="E3-binding domain"/>
    <property type="match status" value="1"/>
</dbReference>
<dbReference type="FunFam" id="2.40.50.100:FF:000010">
    <property type="entry name" value="Acetyltransferase component of pyruvate dehydrogenase complex"/>
    <property type="match status" value="1"/>
</dbReference>
<evidence type="ECO:0000313" key="13">
    <source>
        <dbReference type="Proteomes" id="UP000028702"/>
    </source>
</evidence>
<dbReference type="Pfam" id="PF00198">
    <property type="entry name" value="2-oxoacid_dh"/>
    <property type="match status" value="1"/>
</dbReference>
<gene>
    <name evidence="12" type="ORF">M2A_0992</name>
</gene>
<evidence type="ECO:0000256" key="4">
    <source>
        <dbReference type="ARBA" id="ARBA00022823"/>
    </source>
</evidence>
<dbReference type="eggNOG" id="COG0508">
    <property type="taxonomic scope" value="Bacteria"/>
</dbReference>
<dbReference type="PANTHER" id="PTHR23151">
    <property type="entry name" value="DIHYDROLIPOAMIDE ACETYL/SUCCINYL-TRANSFERASE-RELATED"/>
    <property type="match status" value="1"/>
</dbReference>
<evidence type="ECO:0000256" key="5">
    <source>
        <dbReference type="ARBA" id="ARBA00023315"/>
    </source>
</evidence>
<evidence type="ECO:0000256" key="1">
    <source>
        <dbReference type="ARBA" id="ARBA00007317"/>
    </source>
</evidence>
<feature type="compositionally biased region" description="Basic and acidic residues" evidence="9">
    <location>
        <begin position="101"/>
        <end position="141"/>
    </location>
</feature>
<comment type="caution">
    <text evidence="12">The sequence shown here is derived from an EMBL/GenBank/DDBJ whole genome shotgun (WGS) entry which is preliminary data.</text>
</comment>
<dbReference type="PROSITE" id="PS00189">
    <property type="entry name" value="LIPOYL"/>
    <property type="match status" value="1"/>
</dbReference>
<protein>
    <recommendedName>
        <fullName evidence="8">Acetyltransferase component of pyruvate dehydrogenase complex</fullName>
        <ecNumber evidence="8">2.3.1.12</ecNumber>
    </recommendedName>
</protein>
<sequence length="435" mass="46445">MPIPVTMPALSPTMEEGTLAKWSVKEGDKVGPGDVIAEIETDKATMEVEAVDEGTVGQLLVDEGTEGVPVNKVIAVLLEEGEDKSALDNFDPEAASPAPKKAAEEKPEPKEKKEAKPEEKPAAKPAAKKEEAAPEKPDGKRIFASPLAKRIAEDKGIDLAALSGSGPRGRIVKKDVEEAKPGTKAAAASAGGPSLTPSVDPRAFFEKGTYEEVPMDKMRKTIAKRLTQSKQEIPHYYLTVDCEIDELLRVRKELNERAPEGVKLSVNDFLIRAAALALKKVPEVNASFAGDNLLMHKHANVGIAVAIEGGLITPIINKADEKGLAAISNESKDLAARARDRKLKPQEYEGGSFSISNLGMYGIKNFTAVINPPQSAILAVGAGEKRAVVKGDELVAATMMTCTMSCDHRVIDGALGARFLDAFKGFVEFPATMLM</sequence>
<keyword evidence="12" id="KW-0670">Pyruvate</keyword>
<accession>A0A081B8X5</accession>
<evidence type="ECO:0000256" key="9">
    <source>
        <dbReference type="SAM" id="MobiDB-lite"/>
    </source>
</evidence>
<evidence type="ECO:0000256" key="8">
    <source>
        <dbReference type="RuleBase" id="RU361137"/>
    </source>
</evidence>
<dbReference type="EMBL" id="BBIO01000004">
    <property type="protein sequence ID" value="GAK44493.1"/>
    <property type="molecule type" value="Genomic_DNA"/>
</dbReference>
<feature type="domain" description="Lipoyl-binding" evidence="10">
    <location>
        <begin position="2"/>
        <end position="78"/>
    </location>
</feature>
<dbReference type="FunFam" id="3.30.559.10:FF:000003">
    <property type="entry name" value="Acetyltransferase component of pyruvate dehydrogenase complex"/>
    <property type="match status" value="1"/>
</dbReference>
<dbReference type="InterPro" id="IPR011053">
    <property type="entry name" value="Single_hybrid_motif"/>
</dbReference>
<dbReference type="EC" id="2.3.1.12" evidence="8"/>
<dbReference type="InterPro" id="IPR004167">
    <property type="entry name" value="PSBD"/>
</dbReference>
<dbReference type="InterPro" id="IPR003016">
    <property type="entry name" value="2-oxoA_DH_lipoyl-BS"/>
</dbReference>
<dbReference type="RefSeq" id="WP_045443889.1">
    <property type="nucleotide sequence ID" value="NZ_BBIO01000004.1"/>
</dbReference>
<dbReference type="GO" id="GO:0045254">
    <property type="term" value="C:pyruvate dehydrogenase complex"/>
    <property type="evidence" value="ECO:0007669"/>
    <property type="project" value="UniProtKB-UniRule"/>
</dbReference>
<proteinExistence type="inferred from homology"/>
<dbReference type="SUPFAM" id="SSF52777">
    <property type="entry name" value="CoA-dependent acyltransferases"/>
    <property type="match status" value="1"/>
</dbReference>
<evidence type="ECO:0000313" key="12">
    <source>
        <dbReference type="EMBL" id="GAK44493.1"/>
    </source>
</evidence>
<evidence type="ECO:0000256" key="6">
    <source>
        <dbReference type="ARBA" id="ARBA00025211"/>
    </source>
</evidence>
<dbReference type="GO" id="GO:0006086">
    <property type="term" value="P:pyruvate decarboxylation to acetyl-CoA"/>
    <property type="evidence" value="ECO:0007669"/>
    <property type="project" value="InterPro"/>
</dbReference>
<dbReference type="PROSITE" id="PS51826">
    <property type="entry name" value="PSBD"/>
    <property type="match status" value="1"/>
</dbReference>
<dbReference type="InterPro" id="IPR036625">
    <property type="entry name" value="E3-bd_dom_sf"/>
</dbReference>
<dbReference type="NCBIfam" id="TIGR01349">
    <property type="entry name" value="PDHac_trf_mito"/>
    <property type="match status" value="1"/>
</dbReference>
<name>A0A081B8X5_9HYPH</name>
<comment type="similarity">
    <text evidence="1 8">Belongs to the 2-oxoacid dehydrogenase family.</text>
</comment>
<dbReference type="STRING" id="1333998.M2A_0992"/>
<dbReference type="Pfam" id="PF02817">
    <property type="entry name" value="E3_binding"/>
    <property type="match status" value="1"/>
</dbReference>
<keyword evidence="4 8" id="KW-0450">Lipoyl</keyword>
<evidence type="ECO:0000256" key="3">
    <source>
        <dbReference type="ARBA" id="ARBA00022679"/>
    </source>
</evidence>
<reference evidence="12 13" key="1">
    <citation type="submission" date="2014-07" db="EMBL/GenBank/DDBJ databases">
        <title>Tepidicaulis marinum gen. nov., sp. nov., a novel marine bacterium denitrifying nitrate to nitrous oxide strictly under microaerobic conditions.</title>
        <authorList>
            <person name="Takeuchi M."/>
            <person name="Yamagishi T."/>
            <person name="Kamagata Y."/>
            <person name="Oshima K."/>
            <person name="Hattori M."/>
            <person name="Katayama T."/>
            <person name="Hanada S."/>
            <person name="Tamaki H."/>
            <person name="Marumo K."/>
            <person name="Maeda H."/>
            <person name="Nedachi M."/>
            <person name="Iwasaki W."/>
            <person name="Suwa Y."/>
            <person name="Sakata S."/>
        </authorList>
    </citation>
    <scope>NUCLEOTIDE SEQUENCE [LARGE SCALE GENOMIC DNA]</scope>
    <source>
        <strain evidence="12 13">MA2</strain>
    </source>
</reference>